<protein>
    <submittedName>
        <fullName evidence="1">Uncharacterized protein</fullName>
    </submittedName>
</protein>
<dbReference type="Proteomes" id="UP000547976">
    <property type="component" value="Unassembled WGS sequence"/>
</dbReference>
<proteinExistence type="predicted"/>
<evidence type="ECO:0000313" key="1">
    <source>
        <dbReference type="EMBL" id="KAF5608234.1"/>
    </source>
</evidence>
<dbReference type="EMBL" id="JAAOAV010000043">
    <property type="protein sequence ID" value="KAF5608234.1"/>
    <property type="molecule type" value="Genomic_DNA"/>
</dbReference>
<dbReference type="AlphaFoldDB" id="A0A8H5Q4R6"/>
<gene>
    <name evidence="1" type="ORF">FSUBG_4770</name>
</gene>
<keyword evidence="2" id="KW-1185">Reference proteome</keyword>
<dbReference type="RefSeq" id="XP_036539692.1">
    <property type="nucleotide sequence ID" value="XM_036682794.1"/>
</dbReference>
<reference evidence="1 2" key="1">
    <citation type="submission" date="2020-05" db="EMBL/GenBank/DDBJ databases">
        <title>Identification and distribution of gene clusters putatively required for synthesis of sphingolipid metabolism inhibitors in phylogenetically diverse species of the filamentous fungus Fusarium.</title>
        <authorList>
            <person name="Kim H.-S."/>
            <person name="Busman M."/>
            <person name="Brown D.W."/>
            <person name="Divon H."/>
            <person name="Uhlig S."/>
            <person name="Proctor R.H."/>
        </authorList>
    </citation>
    <scope>NUCLEOTIDE SEQUENCE [LARGE SCALE GENOMIC DNA]</scope>
    <source>
        <strain evidence="1 2">NRRL 66333</strain>
    </source>
</reference>
<dbReference type="GeneID" id="59317512"/>
<sequence>MSTDLEAYLNYMLTWEDETDDNINAIITEQSLFLSVGTYDSTTAVSTEFSTLVSLAETLAAETVAADAIQIAADVAAVASIWSFGISMMIFAEAEITALLLSADISSKSTELNNKMATVDTDISAQINDQVSQYITQYKTNNVLIASKATEGLDTRHCRSILLQFVAQVQRHTGNQLNADNFRKYAHVARQLYESKEIDAIYAALDTLYLSDQTEADLTQYMDTIKGLGLNTALLTSIHLFSVAFMANRLSVANDTLRNVCIEGGMDPDMVDVSAFEMLDGLGKLVVVVGAVMSVADAVMQIIDIVDVVEQAENLRDAIEGKFQTNYLNFFNGISEASQKYNNALQNITTPSSSIS</sequence>
<organism evidence="1 2">
    <name type="scientific">Gibberella subglutinans</name>
    <name type="common">Fusarium subglutinans</name>
    <dbReference type="NCBI Taxonomy" id="42677"/>
    <lineage>
        <taxon>Eukaryota</taxon>
        <taxon>Fungi</taxon>
        <taxon>Dikarya</taxon>
        <taxon>Ascomycota</taxon>
        <taxon>Pezizomycotina</taxon>
        <taxon>Sordariomycetes</taxon>
        <taxon>Hypocreomycetidae</taxon>
        <taxon>Hypocreales</taxon>
        <taxon>Nectriaceae</taxon>
        <taxon>Fusarium</taxon>
        <taxon>Fusarium fujikuroi species complex</taxon>
    </lineage>
</organism>
<evidence type="ECO:0000313" key="2">
    <source>
        <dbReference type="Proteomes" id="UP000547976"/>
    </source>
</evidence>
<name>A0A8H5Q4R6_GIBSU</name>
<comment type="caution">
    <text evidence="1">The sequence shown here is derived from an EMBL/GenBank/DDBJ whole genome shotgun (WGS) entry which is preliminary data.</text>
</comment>
<accession>A0A8H5Q4R6</accession>
<dbReference type="OrthoDB" id="5229945at2759"/>